<dbReference type="AlphaFoldDB" id="A0A060SIF4"/>
<dbReference type="Pfam" id="PF00175">
    <property type="entry name" value="NAD_binding_1"/>
    <property type="match status" value="1"/>
</dbReference>
<gene>
    <name evidence="20" type="ORF">BN946_scf184970.g60</name>
</gene>
<dbReference type="GO" id="GO:0005506">
    <property type="term" value="F:iron ion binding"/>
    <property type="evidence" value="ECO:0007669"/>
    <property type="project" value="InterPro"/>
</dbReference>
<keyword evidence="11" id="KW-0521">NADP</keyword>
<dbReference type="PROSITE" id="PS51384">
    <property type="entry name" value="FAD_FR"/>
    <property type="match status" value="1"/>
</dbReference>
<name>A0A060SIF4_PYCCI</name>
<accession>A0A060SIF4</accession>
<evidence type="ECO:0000313" key="21">
    <source>
        <dbReference type="Proteomes" id="UP000029665"/>
    </source>
</evidence>
<evidence type="ECO:0000256" key="7">
    <source>
        <dbReference type="ARBA" id="ARBA00022630"/>
    </source>
</evidence>
<keyword evidence="21" id="KW-1185">Reference proteome</keyword>
<evidence type="ECO:0000256" key="15">
    <source>
        <dbReference type="ARBA" id="ARBA00047827"/>
    </source>
</evidence>
<dbReference type="InterPro" id="IPR003097">
    <property type="entry name" value="CysJ-like_FAD-binding"/>
</dbReference>
<protein>
    <submittedName>
        <fullName evidence="20">Uncharacterized protein</fullName>
    </submittedName>
</protein>
<dbReference type="HOGENOM" id="CLU_001570_7_0_1"/>
<dbReference type="InterPro" id="IPR017972">
    <property type="entry name" value="Cyt_P450_CS"/>
</dbReference>
<dbReference type="FunFam" id="2.40.30.10:FF:000198">
    <property type="entry name" value="Bifunctional cytochrome P450/NADPH--P450 reductase"/>
    <property type="match status" value="1"/>
</dbReference>
<evidence type="ECO:0000256" key="10">
    <source>
        <dbReference type="ARBA" id="ARBA00022827"/>
    </source>
</evidence>
<dbReference type="SUPFAM" id="SSF48264">
    <property type="entry name" value="Cytochrome P450"/>
    <property type="match status" value="1"/>
</dbReference>
<keyword evidence="6 17" id="KW-0349">Heme</keyword>
<evidence type="ECO:0000256" key="1">
    <source>
        <dbReference type="ARBA" id="ARBA00001917"/>
    </source>
</evidence>
<dbReference type="GO" id="GO:0070330">
    <property type="term" value="F:aromatase activity"/>
    <property type="evidence" value="ECO:0007669"/>
    <property type="project" value="InterPro"/>
</dbReference>
<keyword evidence="14" id="KW-0503">Monooxygenase</keyword>
<evidence type="ECO:0000256" key="4">
    <source>
        <dbReference type="ARBA" id="ARBA00010018"/>
    </source>
</evidence>
<evidence type="ECO:0000256" key="6">
    <source>
        <dbReference type="ARBA" id="ARBA00022617"/>
    </source>
</evidence>
<comment type="cofactor">
    <cofactor evidence="2 17">
        <name>heme</name>
        <dbReference type="ChEBI" id="CHEBI:30413"/>
    </cofactor>
</comment>
<dbReference type="SUPFAM" id="SSF52343">
    <property type="entry name" value="Ferredoxin reductase-like, C-terminal NADP-linked domain"/>
    <property type="match status" value="1"/>
</dbReference>
<dbReference type="GO" id="GO:0020037">
    <property type="term" value="F:heme binding"/>
    <property type="evidence" value="ECO:0007669"/>
    <property type="project" value="InterPro"/>
</dbReference>
<evidence type="ECO:0000256" key="17">
    <source>
        <dbReference type="PIRSR" id="PIRSR000209-1"/>
    </source>
</evidence>
<dbReference type="Pfam" id="PF00067">
    <property type="entry name" value="p450"/>
    <property type="match status" value="1"/>
</dbReference>
<feature type="binding site" description="axial binding residue" evidence="17">
    <location>
        <position position="412"/>
    </location>
    <ligand>
        <name>heme</name>
        <dbReference type="ChEBI" id="CHEBI:30413"/>
    </ligand>
    <ligandPart>
        <name>Fe</name>
        <dbReference type="ChEBI" id="CHEBI:18248"/>
    </ligandPart>
</feature>
<evidence type="ECO:0000259" key="19">
    <source>
        <dbReference type="PROSITE" id="PS51384"/>
    </source>
</evidence>
<dbReference type="Gene3D" id="1.20.990.10">
    <property type="entry name" value="NADPH-cytochrome p450 Reductase, Chain A, domain 3"/>
    <property type="match status" value="1"/>
</dbReference>
<dbReference type="GO" id="GO:0003958">
    <property type="term" value="F:NADPH-hemoprotein reductase activity"/>
    <property type="evidence" value="ECO:0007669"/>
    <property type="project" value="UniProtKB-EC"/>
</dbReference>
<keyword evidence="5" id="KW-0813">Transport</keyword>
<dbReference type="InterPro" id="IPR029039">
    <property type="entry name" value="Flavoprotein-like_sf"/>
</dbReference>
<keyword evidence="9 17" id="KW-0479">Metal-binding</keyword>
<evidence type="ECO:0000313" key="20">
    <source>
        <dbReference type="EMBL" id="CDO72208.1"/>
    </source>
</evidence>
<comment type="caution">
    <text evidence="20">The sequence shown here is derived from an EMBL/GenBank/DDBJ whole genome shotgun (WGS) entry which is preliminary data.</text>
</comment>
<proteinExistence type="inferred from homology"/>
<dbReference type="Gene3D" id="3.40.50.360">
    <property type="match status" value="1"/>
</dbReference>
<keyword evidence="13 17" id="KW-0408">Iron</keyword>
<organism evidence="20 21">
    <name type="scientific">Pycnoporus cinnabarinus</name>
    <name type="common">Cinnabar-red polypore</name>
    <name type="synonym">Trametes cinnabarina</name>
    <dbReference type="NCBI Taxonomy" id="5643"/>
    <lineage>
        <taxon>Eukaryota</taxon>
        <taxon>Fungi</taxon>
        <taxon>Dikarya</taxon>
        <taxon>Basidiomycota</taxon>
        <taxon>Agaricomycotina</taxon>
        <taxon>Agaricomycetes</taxon>
        <taxon>Polyporales</taxon>
        <taxon>Polyporaceae</taxon>
        <taxon>Trametes</taxon>
    </lineage>
</organism>
<keyword evidence="12" id="KW-0560">Oxidoreductase</keyword>
<dbReference type="GO" id="GO:0005829">
    <property type="term" value="C:cytosol"/>
    <property type="evidence" value="ECO:0007669"/>
    <property type="project" value="TreeGrafter"/>
</dbReference>
<keyword evidence="10" id="KW-0274">FAD</keyword>
<dbReference type="STRING" id="5643.A0A060SIF4"/>
<dbReference type="OMA" id="TQLVMKW"/>
<dbReference type="CDD" id="cd11068">
    <property type="entry name" value="CYP120A1"/>
    <property type="match status" value="1"/>
</dbReference>
<evidence type="ECO:0000256" key="9">
    <source>
        <dbReference type="ARBA" id="ARBA00022723"/>
    </source>
</evidence>
<dbReference type="InterPro" id="IPR002401">
    <property type="entry name" value="Cyt_P450_E_grp-I"/>
</dbReference>
<dbReference type="SUPFAM" id="SSF63380">
    <property type="entry name" value="Riboflavin synthase domain-like"/>
    <property type="match status" value="1"/>
</dbReference>
<sequence>MSAPIPSPPAVPFLGHINTIDKDLPIRSLDLLARQYGEIYQLNVLGQKKIFANSYALQNELSDEKRFLKKVSGGLNEVRNAAGDGLFTARVPEEKNWYIAHHLLMPCFSASSVYGMTNDMMDIISQLVLKWERFGPKAVIDPSIDFTRLTLDAISLCAMSYRYGTSPRSAVEAMALIEDLHPFAVAMVDFLIESGKRADRPNIVRSMMTSTNAKYEEDQRILAQLVNEILDDHRANPPEKPDILSTMINGRDKETGLGLSDENIKHNLLTFLIAGHETTSGMLTFTTYYLLKNPEAMRKLREEIDTKIGDRPATVHDVNKLPYLLAVMRESMRLGPTAPARSVAPLEDTVIGGKYLVEKGTSIIINTYNAHRDPKVWGEDAEVFRPERMLDGKFEALPPNAWQPFGYGMRGCIGRPFAWQEAQLALITVLQRFDLVMHDPTYELQLKQTLTIKPHNFYIHALPRKTKPRLFAGFSTSASLHRELSNTQDPPSAVVTSETAKLQPMYVLYGSNTGNSESFAQRIASDAPVHGFRASMGTLDSAFSHLPQDGPLIIVTASYEGEPADNAAHFVEWLTNLQGDHALAAVKFAVFGCGNRDWQKTYQRIPRLIDNTLAQRGATRLTDRGESDAGGADFFEAFDAWEKTLWEKLSKAYSTTESADAGGLSVKMVSSSMSRAEALRQKDAALGTVIDNRVLTSPNAPTKRHIEFALPEGMTYRAGDYLAILPLNPERTVRRALARFGLSAEQEIELSSGGPTSLPVNKPVHIFAIFSGYVELSQPATMREIDILLKAKNSEASAEGLSELARDYKEKVFERRLSVLDILEEYPDIDLPLSTFLQMLPSMRIRQYSISSSPLWNPQHVTLTISVIDAPAISGRTEPFLGVASTYLAALRPGNKVQLSVRASNAAFHPPNDLTVPLVMFCAGSGLAPMRGFLQERAMQKQAGREVAKSLLFFGCRSPKEDYLYGDAELREWSEMGVVDVRPAFSRSSDDSEGCRYVQDRVRHDKPDVVRAFLMGGKFYVCGASKIASGVKQVLVEFFKETRNLDDEGALATFEKVMNGRYATDIFE</sequence>
<reference evidence="20" key="1">
    <citation type="submission" date="2014-01" db="EMBL/GenBank/DDBJ databases">
        <title>The genome of the white-rot fungus Pycnoporus cinnabarinus: a basidiomycete model with a versatile arsenal for lignocellulosic biomass breakdown.</title>
        <authorList>
            <person name="Levasseur A."/>
            <person name="Lomascolo A."/>
            <person name="Ruiz-Duenas F.J."/>
            <person name="Uzan E."/>
            <person name="Piumi F."/>
            <person name="Kues U."/>
            <person name="Ram A.F.J."/>
            <person name="Murat C."/>
            <person name="Haon M."/>
            <person name="Benoit I."/>
            <person name="Arfi Y."/>
            <person name="Chevret D."/>
            <person name="Drula E."/>
            <person name="Kwon M.J."/>
            <person name="Gouret P."/>
            <person name="Lesage-Meessen L."/>
            <person name="Lombard V."/>
            <person name="Mariette J."/>
            <person name="Noirot C."/>
            <person name="Park J."/>
            <person name="Patyshakuliyeva A."/>
            <person name="Wieneger R.A.B."/>
            <person name="Wosten H.A.B."/>
            <person name="Martin F."/>
            <person name="Coutinho P.M."/>
            <person name="de Vries R."/>
            <person name="Martinez A.T."/>
            <person name="Klopp C."/>
            <person name="Pontarotti P."/>
            <person name="Henrissat B."/>
            <person name="Record E."/>
        </authorList>
    </citation>
    <scope>NUCLEOTIDE SEQUENCE [LARGE SCALE GENOMIC DNA]</scope>
    <source>
        <strain evidence="20">BRFM137</strain>
    </source>
</reference>
<dbReference type="PRINTS" id="PR00463">
    <property type="entry name" value="EP450I"/>
</dbReference>
<evidence type="ECO:0000256" key="8">
    <source>
        <dbReference type="ARBA" id="ARBA00022643"/>
    </source>
</evidence>
<comment type="similarity">
    <text evidence="4">In the N-terminal section; belongs to the cytochrome P450 family.</text>
</comment>
<dbReference type="Gene3D" id="3.40.50.80">
    <property type="entry name" value="Nucleotide-binding domain of ferredoxin-NADP reductase (FNR) module"/>
    <property type="match status" value="1"/>
</dbReference>
<comment type="catalytic activity">
    <reaction evidence="15">
        <text>an organic molecule + reduced [NADPH--hemoprotein reductase] + O2 = an alcohol + oxidized [NADPH--hemoprotein reductase] + H2O + H(+)</text>
        <dbReference type="Rhea" id="RHEA:17149"/>
        <dbReference type="Rhea" id="RHEA-COMP:11964"/>
        <dbReference type="Rhea" id="RHEA-COMP:11965"/>
        <dbReference type="ChEBI" id="CHEBI:15377"/>
        <dbReference type="ChEBI" id="CHEBI:15378"/>
        <dbReference type="ChEBI" id="CHEBI:15379"/>
        <dbReference type="ChEBI" id="CHEBI:30879"/>
        <dbReference type="ChEBI" id="CHEBI:57618"/>
        <dbReference type="ChEBI" id="CHEBI:58210"/>
        <dbReference type="ChEBI" id="CHEBI:142491"/>
        <dbReference type="EC" id="1.14.14.1"/>
    </reaction>
</comment>
<dbReference type="FunFam" id="1.10.630.10:FF:000040">
    <property type="entry name" value="Bifunctional cytochrome P450/NADPH--P450 reductase"/>
    <property type="match status" value="1"/>
</dbReference>
<dbReference type="InterPro" id="IPR017938">
    <property type="entry name" value="Riboflavin_synthase-like_b-brl"/>
</dbReference>
<dbReference type="InterPro" id="IPR039261">
    <property type="entry name" value="FNR_nucleotide-bd"/>
</dbReference>
<feature type="domain" description="Flavodoxin-like" evidence="18">
    <location>
        <begin position="505"/>
        <end position="646"/>
    </location>
</feature>
<dbReference type="InterPro" id="IPR001128">
    <property type="entry name" value="Cyt_P450"/>
</dbReference>
<dbReference type="Pfam" id="PF00258">
    <property type="entry name" value="Flavodoxin_1"/>
    <property type="match status" value="1"/>
</dbReference>
<comment type="catalytic activity">
    <reaction evidence="16">
        <text>2 oxidized [cytochrome P450] + NADPH = 2 reduced [cytochrome P450] + NADP(+) + H(+)</text>
        <dbReference type="Rhea" id="RHEA:24040"/>
        <dbReference type="Rhea" id="RHEA-COMP:14627"/>
        <dbReference type="Rhea" id="RHEA-COMP:14628"/>
        <dbReference type="ChEBI" id="CHEBI:15378"/>
        <dbReference type="ChEBI" id="CHEBI:55376"/>
        <dbReference type="ChEBI" id="CHEBI:57783"/>
        <dbReference type="ChEBI" id="CHEBI:58349"/>
        <dbReference type="ChEBI" id="CHEBI:60344"/>
        <dbReference type="EC" id="1.6.2.4"/>
    </reaction>
</comment>
<dbReference type="InterPro" id="IPR023206">
    <property type="entry name" value="Bifunctional_P450_P450_red"/>
</dbReference>
<evidence type="ECO:0000256" key="16">
    <source>
        <dbReference type="ARBA" id="ARBA00049342"/>
    </source>
</evidence>
<evidence type="ECO:0000256" key="13">
    <source>
        <dbReference type="ARBA" id="ARBA00023004"/>
    </source>
</evidence>
<feature type="domain" description="FAD-binding FR-type" evidence="19">
    <location>
        <begin position="682"/>
        <end position="911"/>
    </location>
</feature>
<dbReference type="Gene3D" id="2.40.30.10">
    <property type="entry name" value="Translation factors"/>
    <property type="match status" value="1"/>
</dbReference>
<dbReference type="PROSITE" id="PS00086">
    <property type="entry name" value="CYTOCHROME_P450"/>
    <property type="match status" value="1"/>
</dbReference>
<dbReference type="PROSITE" id="PS50902">
    <property type="entry name" value="FLAVODOXIN_LIKE"/>
    <property type="match status" value="1"/>
</dbReference>
<dbReference type="InterPro" id="IPR036396">
    <property type="entry name" value="Cyt_P450_sf"/>
</dbReference>
<dbReference type="InterPro" id="IPR001433">
    <property type="entry name" value="OxRdtase_FAD/NAD-bd"/>
</dbReference>
<dbReference type="PIRSF" id="PIRSF000209">
    <property type="entry name" value="Bifunctional_P450_P450R"/>
    <property type="match status" value="1"/>
</dbReference>
<dbReference type="InterPro" id="IPR017927">
    <property type="entry name" value="FAD-bd_FR_type"/>
</dbReference>
<dbReference type="PRINTS" id="PR00385">
    <property type="entry name" value="P450"/>
</dbReference>
<evidence type="ECO:0000256" key="11">
    <source>
        <dbReference type="ARBA" id="ARBA00022857"/>
    </source>
</evidence>
<dbReference type="EMBL" id="CCBP010000111">
    <property type="protein sequence ID" value="CDO72208.1"/>
    <property type="molecule type" value="Genomic_DNA"/>
</dbReference>
<comment type="cofactor">
    <cofactor evidence="3">
        <name>FAD</name>
        <dbReference type="ChEBI" id="CHEBI:57692"/>
    </cofactor>
</comment>
<evidence type="ECO:0000259" key="18">
    <source>
        <dbReference type="PROSITE" id="PS50902"/>
    </source>
</evidence>
<evidence type="ECO:0000256" key="14">
    <source>
        <dbReference type="ARBA" id="ARBA00023033"/>
    </source>
</evidence>
<dbReference type="InterPro" id="IPR023173">
    <property type="entry name" value="NADPH_Cyt_P450_Rdtase_alpha"/>
</dbReference>
<dbReference type="OrthoDB" id="1470350at2759"/>
<dbReference type="Proteomes" id="UP000029665">
    <property type="component" value="Unassembled WGS sequence"/>
</dbReference>
<evidence type="ECO:0000256" key="5">
    <source>
        <dbReference type="ARBA" id="ARBA00022448"/>
    </source>
</evidence>
<keyword evidence="8" id="KW-0288">FMN</keyword>
<dbReference type="PANTHER" id="PTHR19384">
    <property type="entry name" value="NITRIC OXIDE SYNTHASE-RELATED"/>
    <property type="match status" value="1"/>
</dbReference>
<keyword evidence="7" id="KW-0285">Flavoprotein</keyword>
<dbReference type="CDD" id="cd06206">
    <property type="entry name" value="bifunctional_CYPOR"/>
    <property type="match status" value="1"/>
</dbReference>
<evidence type="ECO:0000256" key="2">
    <source>
        <dbReference type="ARBA" id="ARBA00001971"/>
    </source>
</evidence>
<evidence type="ECO:0000256" key="3">
    <source>
        <dbReference type="ARBA" id="ARBA00001974"/>
    </source>
</evidence>
<dbReference type="PANTHER" id="PTHR19384:SF127">
    <property type="entry name" value="BIFUNCTIONAL CYTOCHROME P450_NADPH--P450 REDUCTASE"/>
    <property type="match status" value="1"/>
</dbReference>
<dbReference type="Pfam" id="PF00667">
    <property type="entry name" value="FAD_binding_1"/>
    <property type="match status" value="1"/>
</dbReference>
<dbReference type="GO" id="GO:0010181">
    <property type="term" value="F:FMN binding"/>
    <property type="evidence" value="ECO:0007669"/>
    <property type="project" value="InterPro"/>
</dbReference>
<dbReference type="SUPFAM" id="SSF52218">
    <property type="entry name" value="Flavoproteins"/>
    <property type="match status" value="1"/>
</dbReference>
<evidence type="ECO:0000256" key="12">
    <source>
        <dbReference type="ARBA" id="ARBA00023002"/>
    </source>
</evidence>
<dbReference type="InterPro" id="IPR008254">
    <property type="entry name" value="Flavodoxin/NO_synth"/>
</dbReference>
<comment type="cofactor">
    <cofactor evidence="1">
        <name>FMN</name>
        <dbReference type="ChEBI" id="CHEBI:58210"/>
    </cofactor>
</comment>
<dbReference type="Gene3D" id="1.10.630.10">
    <property type="entry name" value="Cytochrome P450"/>
    <property type="match status" value="1"/>
</dbReference>
<dbReference type="GO" id="GO:0050660">
    <property type="term" value="F:flavin adenine dinucleotide binding"/>
    <property type="evidence" value="ECO:0007669"/>
    <property type="project" value="TreeGrafter"/>
</dbReference>